<dbReference type="GO" id="GO:0016208">
    <property type="term" value="F:AMP binding"/>
    <property type="evidence" value="ECO:0007669"/>
    <property type="project" value="TreeGrafter"/>
</dbReference>
<dbReference type="AlphaFoldDB" id="A0A4Q8D2U2"/>
<dbReference type="InterPro" id="IPR005764">
    <property type="entry name" value="Ade_phspho_trans"/>
</dbReference>
<dbReference type="InterPro" id="IPR029057">
    <property type="entry name" value="PRTase-like"/>
</dbReference>
<comment type="similarity">
    <text evidence="5 12">Belongs to the purine/pyrimidine phosphoribosyltransferase family.</text>
</comment>
<evidence type="ECO:0000313" key="15">
    <source>
        <dbReference type="Proteomes" id="UP000292298"/>
    </source>
</evidence>
<accession>A0A4Q8D2U2</accession>
<evidence type="ECO:0000259" key="13">
    <source>
        <dbReference type="Pfam" id="PF00156"/>
    </source>
</evidence>
<dbReference type="InterPro" id="IPR000836">
    <property type="entry name" value="PRTase_dom"/>
</dbReference>
<dbReference type="PANTHER" id="PTHR32315">
    <property type="entry name" value="ADENINE PHOSPHORIBOSYLTRANSFERASE"/>
    <property type="match status" value="1"/>
</dbReference>
<feature type="domain" description="Phosphoribosyltransferase" evidence="13">
    <location>
        <begin position="60"/>
        <end position="156"/>
    </location>
</feature>
<dbReference type="PANTHER" id="PTHR32315:SF3">
    <property type="entry name" value="ADENINE PHOSPHORIBOSYLTRANSFERASE"/>
    <property type="match status" value="1"/>
</dbReference>
<evidence type="ECO:0000256" key="3">
    <source>
        <dbReference type="ARBA" id="ARBA00004496"/>
    </source>
</evidence>
<dbReference type="GO" id="GO:0003999">
    <property type="term" value="F:adenine phosphoribosyltransferase activity"/>
    <property type="evidence" value="ECO:0007669"/>
    <property type="project" value="UniProtKB-UniRule"/>
</dbReference>
<dbReference type="GO" id="GO:0005737">
    <property type="term" value="C:cytoplasm"/>
    <property type="evidence" value="ECO:0007669"/>
    <property type="project" value="UniProtKB-SubCell"/>
</dbReference>
<proteinExistence type="inferred from homology"/>
<evidence type="ECO:0000256" key="11">
    <source>
        <dbReference type="ARBA" id="ARBA00022726"/>
    </source>
</evidence>
<evidence type="ECO:0000256" key="1">
    <source>
        <dbReference type="ARBA" id="ARBA00000868"/>
    </source>
</evidence>
<dbReference type="HAMAP" id="MF_00004">
    <property type="entry name" value="Aden_phosphoribosyltr"/>
    <property type="match status" value="1"/>
</dbReference>
<dbReference type="GO" id="GO:0044209">
    <property type="term" value="P:AMP salvage"/>
    <property type="evidence" value="ECO:0007669"/>
    <property type="project" value="UniProtKB-UniRule"/>
</dbReference>
<keyword evidence="10 12" id="KW-0808">Transferase</keyword>
<comment type="function">
    <text evidence="2 12">Catalyzes a salvage reaction resulting in the formation of AMP, that is energically less costly than de novo synthesis.</text>
</comment>
<dbReference type="NCBIfam" id="NF002634">
    <property type="entry name" value="PRK02304.1-3"/>
    <property type="match status" value="1"/>
</dbReference>
<reference evidence="14 15" key="1">
    <citation type="submission" date="2019-02" db="EMBL/GenBank/DDBJ databases">
        <title>Genomic Encyclopedia of Type Strains, Phase IV (KMG-IV): sequencing the most valuable type-strain genomes for metagenomic binning, comparative biology and taxonomic classification.</title>
        <authorList>
            <person name="Goeker M."/>
        </authorList>
    </citation>
    <scope>NUCLEOTIDE SEQUENCE [LARGE SCALE GENOMIC DNA]</scope>
    <source>
        <strain evidence="14 15">DSM 21056</strain>
    </source>
</reference>
<comment type="subcellular location">
    <subcellularLocation>
        <location evidence="3 12">Cytoplasm</location>
    </subcellularLocation>
</comment>
<comment type="catalytic activity">
    <reaction evidence="1 12">
        <text>AMP + diphosphate = 5-phospho-alpha-D-ribose 1-diphosphate + adenine</text>
        <dbReference type="Rhea" id="RHEA:16609"/>
        <dbReference type="ChEBI" id="CHEBI:16708"/>
        <dbReference type="ChEBI" id="CHEBI:33019"/>
        <dbReference type="ChEBI" id="CHEBI:58017"/>
        <dbReference type="ChEBI" id="CHEBI:456215"/>
        <dbReference type="EC" id="2.4.2.7"/>
    </reaction>
</comment>
<dbReference type="EMBL" id="SHLI01000001">
    <property type="protein sequence ID" value="RZU99640.1"/>
    <property type="molecule type" value="Genomic_DNA"/>
</dbReference>
<evidence type="ECO:0000256" key="5">
    <source>
        <dbReference type="ARBA" id="ARBA00008391"/>
    </source>
</evidence>
<dbReference type="Gene3D" id="3.40.50.2020">
    <property type="match status" value="1"/>
</dbReference>
<evidence type="ECO:0000256" key="9">
    <source>
        <dbReference type="ARBA" id="ARBA00022676"/>
    </source>
</evidence>
<evidence type="ECO:0000256" key="2">
    <source>
        <dbReference type="ARBA" id="ARBA00003968"/>
    </source>
</evidence>
<evidence type="ECO:0000256" key="6">
    <source>
        <dbReference type="ARBA" id="ARBA00011738"/>
    </source>
</evidence>
<comment type="caution">
    <text evidence="14">The sequence shown here is derived from an EMBL/GenBank/DDBJ whole genome shotgun (WGS) entry which is preliminary data.</text>
</comment>
<dbReference type="FunFam" id="3.40.50.2020:FF:000004">
    <property type="entry name" value="Adenine phosphoribosyltransferase"/>
    <property type="match status" value="1"/>
</dbReference>
<keyword evidence="8 12" id="KW-0963">Cytoplasm</keyword>
<protein>
    <recommendedName>
        <fullName evidence="7 12">Adenine phosphoribosyltransferase</fullName>
        <shortName evidence="12">APRT</shortName>
        <ecNumber evidence="7 12">2.4.2.7</ecNumber>
    </recommendedName>
</protein>
<dbReference type="NCBIfam" id="TIGR01090">
    <property type="entry name" value="apt"/>
    <property type="match status" value="1"/>
</dbReference>
<sequence length="183" mass="19712">MTAMMNEDRDAAVAQVEGLIRDIPDFPKPGIIFKDITPLLGDAAGFRTAVDLLADSIEGPMPDYIVGTESRGFIFGAALAYHIGAGFIPVRKPGKLPSDVYACEYKLEYGTDALEVHRDALSQGARTLIVDDLLATGGTARATGDLLRRLGAEMLGYSFVIELSFLNAREHMIDAPVNAIVRV</sequence>
<dbReference type="UniPathway" id="UPA00588">
    <property type="reaction ID" value="UER00646"/>
</dbReference>
<evidence type="ECO:0000256" key="8">
    <source>
        <dbReference type="ARBA" id="ARBA00022490"/>
    </source>
</evidence>
<gene>
    <name evidence="12" type="primary">apt</name>
    <name evidence="14" type="ORF">EV698_1935</name>
</gene>
<dbReference type="GO" id="GO:0006168">
    <property type="term" value="P:adenine salvage"/>
    <property type="evidence" value="ECO:0007669"/>
    <property type="project" value="InterPro"/>
</dbReference>
<evidence type="ECO:0000256" key="12">
    <source>
        <dbReference type="HAMAP-Rule" id="MF_00004"/>
    </source>
</evidence>
<dbReference type="EC" id="2.4.2.7" evidence="7 12"/>
<evidence type="ECO:0000256" key="7">
    <source>
        <dbReference type="ARBA" id="ARBA00011893"/>
    </source>
</evidence>
<dbReference type="Pfam" id="PF00156">
    <property type="entry name" value="Pribosyltran"/>
    <property type="match status" value="1"/>
</dbReference>
<evidence type="ECO:0000256" key="4">
    <source>
        <dbReference type="ARBA" id="ARBA00004659"/>
    </source>
</evidence>
<dbReference type="CDD" id="cd06223">
    <property type="entry name" value="PRTases_typeI"/>
    <property type="match status" value="1"/>
</dbReference>
<keyword evidence="15" id="KW-1185">Reference proteome</keyword>
<dbReference type="GO" id="GO:0006166">
    <property type="term" value="P:purine ribonucleoside salvage"/>
    <property type="evidence" value="ECO:0007669"/>
    <property type="project" value="UniProtKB-UniRule"/>
</dbReference>
<comment type="subunit">
    <text evidence="6 12">Homodimer.</text>
</comment>
<dbReference type="Proteomes" id="UP000292298">
    <property type="component" value="Unassembled WGS sequence"/>
</dbReference>
<dbReference type="SUPFAM" id="SSF53271">
    <property type="entry name" value="PRTase-like"/>
    <property type="match status" value="1"/>
</dbReference>
<evidence type="ECO:0000256" key="10">
    <source>
        <dbReference type="ARBA" id="ARBA00022679"/>
    </source>
</evidence>
<name>A0A4Q8D2U2_9GAMM</name>
<organism evidence="14 15">
    <name type="scientific">Spiribacter vilamensis</name>
    <dbReference type="NCBI Taxonomy" id="531306"/>
    <lineage>
        <taxon>Bacteria</taxon>
        <taxon>Pseudomonadati</taxon>
        <taxon>Pseudomonadota</taxon>
        <taxon>Gammaproteobacteria</taxon>
        <taxon>Chromatiales</taxon>
        <taxon>Ectothiorhodospiraceae</taxon>
        <taxon>Spiribacter</taxon>
    </lineage>
</organism>
<keyword evidence="9 12" id="KW-0328">Glycosyltransferase</keyword>
<evidence type="ECO:0000313" key="14">
    <source>
        <dbReference type="EMBL" id="RZU99640.1"/>
    </source>
</evidence>
<dbReference type="InterPro" id="IPR050054">
    <property type="entry name" value="UPRTase/APRTase"/>
</dbReference>
<dbReference type="GO" id="GO:0002055">
    <property type="term" value="F:adenine binding"/>
    <property type="evidence" value="ECO:0007669"/>
    <property type="project" value="TreeGrafter"/>
</dbReference>
<dbReference type="NCBIfam" id="NF002636">
    <property type="entry name" value="PRK02304.1-5"/>
    <property type="match status" value="1"/>
</dbReference>
<keyword evidence="11 12" id="KW-0660">Purine salvage</keyword>
<comment type="pathway">
    <text evidence="4 12">Purine metabolism; AMP biosynthesis via salvage pathway; AMP from adenine: step 1/1.</text>
</comment>